<evidence type="ECO:0000313" key="10">
    <source>
        <dbReference type="EMBL" id="MCQ4334328.1"/>
    </source>
</evidence>
<dbReference type="InterPro" id="IPR003594">
    <property type="entry name" value="HATPase_dom"/>
</dbReference>
<dbReference type="EMBL" id="JAHLKM010000022">
    <property type="protein sequence ID" value="MCQ4334328.1"/>
    <property type="molecule type" value="Genomic_DNA"/>
</dbReference>
<dbReference type="Pfam" id="PF02518">
    <property type="entry name" value="HATPase_c"/>
    <property type="match status" value="1"/>
</dbReference>
<dbReference type="GO" id="GO:0004673">
    <property type="term" value="F:protein histidine kinase activity"/>
    <property type="evidence" value="ECO:0007669"/>
    <property type="project" value="UniProtKB-EC"/>
</dbReference>
<evidence type="ECO:0000259" key="7">
    <source>
        <dbReference type="PROSITE" id="PS50109"/>
    </source>
</evidence>
<dbReference type="InterPro" id="IPR013655">
    <property type="entry name" value="PAS_fold_3"/>
</dbReference>
<dbReference type="Proteomes" id="UP001139494">
    <property type="component" value="Unassembled WGS sequence"/>
</dbReference>
<keyword evidence="6" id="KW-0175">Coiled coil</keyword>
<feature type="domain" description="PAS" evidence="8">
    <location>
        <begin position="24"/>
        <end position="81"/>
    </location>
</feature>
<feature type="domain" description="PAC" evidence="9">
    <location>
        <begin position="305"/>
        <end position="356"/>
    </location>
</feature>
<dbReference type="InterPro" id="IPR013767">
    <property type="entry name" value="PAS_fold"/>
</dbReference>
<evidence type="ECO:0000313" key="11">
    <source>
        <dbReference type="Proteomes" id="UP001139494"/>
    </source>
</evidence>
<keyword evidence="11" id="KW-1185">Reference proteome</keyword>
<evidence type="ECO:0000259" key="8">
    <source>
        <dbReference type="PROSITE" id="PS50112"/>
    </source>
</evidence>
<dbReference type="RefSeq" id="WP_256030364.1">
    <property type="nucleotide sequence ID" value="NZ_JAHLKM010000022.1"/>
</dbReference>
<dbReference type="Pfam" id="PF08447">
    <property type="entry name" value="PAS_3"/>
    <property type="match status" value="1"/>
</dbReference>
<evidence type="ECO:0000259" key="9">
    <source>
        <dbReference type="PROSITE" id="PS50113"/>
    </source>
</evidence>
<evidence type="ECO:0000256" key="5">
    <source>
        <dbReference type="ARBA" id="ARBA00022777"/>
    </source>
</evidence>
<dbReference type="InterPro" id="IPR000700">
    <property type="entry name" value="PAS-assoc_C"/>
</dbReference>
<dbReference type="EC" id="2.7.13.3" evidence="2"/>
<dbReference type="CDD" id="cd00130">
    <property type="entry name" value="PAS"/>
    <property type="match status" value="1"/>
</dbReference>
<dbReference type="NCBIfam" id="TIGR00229">
    <property type="entry name" value="sensory_box"/>
    <property type="match status" value="1"/>
</dbReference>
<dbReference type="InterPro" id="IPR005467">
    <property type="entry name" value="His_kinase_dom"/>
</dbReference>
<dbReference type="SMART" id="SM00091">
    <property type="entry name" value="PAS"/>
    <property type="match status" value="2"/>
</dbReference>
<proteinExistence type="predicted"/>
<feature type="domain" description="Histidine kinase" evidence="7">
    <location>
        <begin position="367"/>
        <end position="576"/>
    </location>
</feature>
<dbReference type="InterPro" id="IPR001610">
    <property type="entry name" value="PAC"/>
</dbReference>
<keyword evidence="5" id="KW-0418">Kinase</keyword>
<dbReference type="InterPro" id="IPR035965">
    <property type="entry name" value="PAS-like_dom_sf"/>
</dbReference>
<dbReference type="SUPFAM" id="SSF55785">
    <property type="entry name" value="PYP-like sensor domain (PAS domain)"/>
    <property type="match status" value="2"/>
</dbReference>
<dbReference type="InterPro" id="IPR004358">
    <property type="entry name" value="Sig_transdc_His_kin-like_C"/>
</dbReference>
<dbReference type="InterPro" id="IPR036890">
    <property type="entry name" value="HATPase_C_sf"/>
</dbReference>
<dbReference type="Gene3D" id="3.30.450.20">
    <property type="entry name" value="PAS domain"/>
    <property type="match status" value="2"/>
</dbReference>
<gene>
    <name evidence="10" type="ORF">KM295_12745</name>
</gene>
<dbReference type="AlphaFoldDB" id="A0A9R1CS67"/>
<evidence type="ECO:0000256" key="4">
    <source>
        <dbReference type="ARBA" id="ARBA00022679"/>
    </source>
</evidence>
<evidence type="ECO:0000256" key="3">
    <source>
        <dbReference type="ARBA" id="ARBA00022553"/>
    </source>
</evidence>
<dbReference type="InterPro" id="IPR052162">
    <property type="entry name" value="Sensor_kinase/Photoreceptor"/>
</dbReference>
<comment type="catalytic activity">
    <reaction evidence="1">
        <text>ATP + protein L-histidine = ADP + protein N-phospho-L-histidine.</text>
        <dbReference type="EC" id="2.7.13.3"/>
    </reaction>
</comment>
<dbReference type="PRINTS" id="PR00344">
    <property type="entry name" value="BCTRLSENSOR"/>
</dbReference>
<accession>A0A9R1CS67</accession>
<keyword evidence="4" id="KW-0808">Transferase</keyword>
<dbReference type="PROSITE" id="PS50113">
    <property type="entry name" value="PAC"/>
    <property type="match status" value="1"/>
</dbReference>
<dbReference type="Pfam" id="PF00989">
    <property type="entry name" value="PAS"/>
    <property type="match status" value="1"/>
</dbReference>
<dbReference type="PROSITE" id="PS50109">
    <property type="entry name" value="HIS_KIN"/>
    <property type="match status" value="1"/>
</dbReference>
<reference evidence="10" key="1">
    <citation type="journal article" date="2023" name="Front. Microbiol.">
        <title>Genomic-based phylogenetic and metabolic analyses of the genus Natronomonas, and description of Natronomonas aquatica sp. nov.</title>
        <authorList>
            <person name="Garcia-Roldan A."/>
            <person name="Duran-Viseras A."/>
            <person name="de la Haba R.R."/>
            <person name="Corral P."/>
            <person name="Sanchez-Porro C."/>
            <person name="Ventosa A."/>
        </authorList>
    </citation>
    <scope>NUCLEOTIDE SEQUENCE</scope>
    <source>
        <strain evidence="10">F2-12</strain>
    </source>
</reference>
<dbReference type="PROSITE" id="PS50112">
    <property type="entry name" value="PAS"/>
    <property type="match status" value="2"/>
</dbReference>
<dbReference type="PANTHER" id="PTHR43304">
    <property type="entry name" value="PHYTOCHROME-LIKE PROTEIN CPH1"/>
    <property type="match status" value="1"/>
</dbReference>
<dbReference type="SUPFAM" id="SSF55874">
    <property type="entry name" value="ATPase domain of HSP90 chaperone/DNA topoisomerase II/histidine kinase"/>
    <property type="match status" value="1"/>
</dbReference>
<dbReference type="InterPro" id="IPR000014">
    <property type="entry name" value="PAS"/>
</dbReference>
<keyword evidence="3" id="KW-0597">Phosphoprotein</keyword>
<dbReference type="PANTHER" id="PTHR43304:SF1">
    <property type="entry name" value="PAC DOMAIN-CONTAINING PROTEIN"/>
    <property type="match status" value="1"/>
</dbReference>
<feature type="domain" description="PAS" evidence="8">
    <location>
        <begin position="230"/>
        <end position="302"/>
    </location>
</feature>
<dbReference type="Gene3D" id="3.30.565.10">
    <property type="entry name" value="Histidine kinase-like ATPase, C-terminal domain"/>
    <property type="match status" value="1"/>
</dbReference>
<sequence>MVDSAGTRSRVLADGGRVPAGIDFQTLFRTISIPTIVLDHNGEILVWNEAQEDLVGVDREQVANRDGEIGEELYESGRSTVLAEKVLTHPHDAHERYDTVRIAEDDYSLLVGGDAPVFEDYSTVDVSGAGVWFLATAIYRDGELVGVIEFTQPELASERRNVEIDQLVGELAETLQAYQEGRFGVRASIDSDLYIIEEELLELIDRTNELGANLERMEELRDSKKRLEELNTRLQLALEETDTGVWEWDLDTDELLWDEASERLYGYDAGAFPGSFEAFADHVLAEDLPSVERRIERAMVNDKQFRADFRIRLSSGGKRWLQSRGIVEYDDGEPTRMLGVQTDITDLKEYEQELEEQRDNLEVLNQIVRHDIRNKLQLVGGYAEMLRTEIGADDRKEIEQITEAVSDAISITTTTREVMEVMLQSDVDCHPVRLRPVLEEEIENVRSNYGSASIGVDGSLPAVDVRADDMLASVFRNLLTNAIRHNDKEVPEVTVSATGREGHGSVLVRIADNGPGIPDERKPEIFEQGEIGPDSGGSGLGLHLVDTLVGHYDGEVRVEDNDPDGTVFAVELPTVTDRDSY</sequence>
<feature type="coiled-coil region" evidence="6">
    <location>
        <begin position="340"/>
        <end position="371"/>
    </location>
</feature>
<comment type="caution">
    <text evidence="10">The sequence shown here is derived from an EMBL/GenBank/DDBJ whole genome shotgun (WGS) entry which is preliminary data.</text>
</comment>
<feature type="coiled-coil region" evidence="6">
    <location>
        <begin position="200"/>
        <end position="240"/>
    </location>
</feature>
<dbReference type="SMART" id="SM00086">
    <property type="entry name" value="PAC"/>
    <property type="match status" value="1"/>
</dbReference>
<protein>
    <recommendedName>
        <fullName evidence="2">histidine kinase</fullName>
        <ecNumber evidence="2">2.7.13.3</ecNumber>
    </recommendedName>
</protein>
<evidence type="ECO:0000256" key="2">
    <source>
        <dbReference type="ARBA" id="ARBA00012438"/>
    </source>
</evidence>
<organism evidence="10 11">
    <name type="scientific">Natronomonas aquatica</name>
    <dbReference type="NCBI Taxonomy" id="2841590"/>
    <lineage>
        <taxon>Archaea</taxon>
        <taxon>Methanobacteriati</taxon>
        <taxon>Methanobacteriota</taxon>
        <taxon>Stenosarchaea group</taxon>
        <taxon>Halobacteria</taxon>
        <taxon>Halobacteriales</taxon>
        <taxon>Natronomonadaceae</taxon>
        <taxon>Natronomonas</taxon>
    </lineage>
</organism>
<dbReference type="GO" id="GO:0006355">
    <property type="term" value="P:regulation of DNA-templated transcription"/>
    <property type="evidence" value="ECO:0007669"/>
    <property type="project" value="InterPro"/>
</dbReference>
<dbReference type="CDD" id="cd00075">
    <property type="entry name" value="HATPase"/>
    <property type="match status" value="1"/>
</dbReference>
<name>A0A9R1CS67_9EURY</name>
<evidence type="ECO:0000256" key="1">
    <source>
        <dbReference type="ARBA" id="ARBA00000085"/>
    </source>
</evidence>
<dbReference type="SMART" id="SM00387">
    <property type="entry name" value="HATPase_c"/>
    <property type="match status" value="1"/>
</dbReference>
<evidence type="ECO:0000256" key="6">
    <source>
        <dbReference type="SAM" id="Coils"/>
    </source>
</evidence>